<comment type="cofactor">
    <cofactor evidence="3">
        <name>Zn(2+)</name>
        <dbReference type="ChEBI" id="CHEBI:29105"/>
    </cofactor>
    <text evidence="3">Binds 1 divalent metal cation per subunit.</text>
</comment>
<comment type="similarity">
    <text evidence="1">Belongs to the SMP-30/CGR1 family.</text>
</comment>
<evidence type="ECO:0000256" key="1">
    <source>
        <dbReference type="ARBA" id="ARBA00008853"/>
    </source>
</evidence>
<feature type="binding site" evidence="3">
    <location>
        <position position="18"/>
    </location>
    <ligand>
        <name>a divalent metal cation</name>
        <dbReference type="ChEBI" id="CHEBI:60240"/>
    </ligand>
</feature>
<name>A0A853DT19_9MICO</name>
<dbReference type="Pfam" id="PF08450">
    <property type="entry name" value="SGL"/>
    <property type="match status" value="1"/>
</dbReference>
<dbReference type="RefSeq" id="WP_179702405.1">
    <property type="nucleotide sequence ID" value="NZ_BAAAHA010000002.1"/>
</dbReference>
<evidence type="ECO:0000256" key="3">
    <source>
        <dbReference type="PIRSR" id="PIRSR605511-2"/>
    </source>
</evidence>
<dbReference type="PRINTS" id="PR01790">
    <property type="entry name" value="SMP30FAMILY"/>
</dbReference>
<dbReference type="InterPro" id="IPR011042">
    <property type="entry name" value="6-blade_b-propeller_TolB-like"/>
</dbReference>
<evidence type="ECO:0000313" key="5">
    <source>
        <dbReference type="EMBL" id="NYK12172.1"/>
    </source>
</evidence>
<feature type="binding site" evidence="3">
    <location>
        <position position="200"/>
    </location>
    <ligand>
        <name>a divalent metal cation</name>
        <dbReference type="ChEBI" id="CHEBI:60240"/>
    </ligand>
</feature>
<feature type="domain" description="SMP-30/Gluconolactonase/LRE-like region" evidence="4">
    <location>
        <begin position="16"/>
        <end position="259"/>
    </location>
</feature>
<evidence type="ECO:0000313" key="6">
    <source>
        <dbReference type="Proteomes" id="UP000521075"/>
    </source>
</evidence>
<protein>
    <submittedName>
        <fullName evidence="5">Sugar lactone lactonase YvrE</fullName>
    </submittedName>
</protein>
<proteinExistence type="inferred from homology"/>
<keyword evidence="3" id="KW-0479">Metal-binding</keyword>
<dbReference type="PANTHER" id="PTHR10907">
    <property type="entry name" value="REGUCALCIN"/>
    <property type="match status" value="1"/>
</dbReference>
<dbReference type="GO" id="GO:0005509">
    <property type="term" value="F:calcium ion binding"/>
    <property type="evidence" value="ECO:0007669"/>
    <property type="project" value="TreeGrafter"/>
</dbReference>
<evidence type="ECO:0000259" key="4">
    <source>
        <dbReference type="Pfam" id="PF08450"/>
    </source>
</evidence>
<dbReference type="SUPFAM" id="SSF63829">
    <property type="entry name" value="Calcium-dependent phosphotriesterase"/>
    <property type="match status" value="1"/>
</dbReference>
<dbReference type="InterPro" id="IPR013658">
    <property type="entry name" value="SGL"/>
</dbReference>
<keyword evidence="3" id="KW-0862">Zinc</keyword>
<accession>A0A853DT19</accession>
<reference evidence="5 6" key="1">
    <citation type="submission" date="2020-07" db="EMBL/GenBank/DDBJ databases">
        <title>Sequencing the genomes of 1000 actinobacteria strains.</title>
        <authorList>
            <person name="Klenk H.-P."/>
        </authorList>
    </citation>
    <scope>NUCLEOTIDE SEQUENCE [LARGE SCALE GENOMIC DNA]</scope>
    <source>
        <strain evidence="5 6">DSM 15166</strain>
    </source>
</reference>
<dbReference type="Gene3D" id="2.120.10.30">
    <property type="entry name" value="TolB, C-terminal domain"/>
    <property type="match status" value="1"/>
</dbReference>
<dbReference type="GO" id="GO:0004341">
    <property type="term" value="F:gluconolactonase activity"/>
    <property type="evidence" value="ECO:0007669"/>
    <property type="project" value="TreeGrafter"/>
</dbReference>
<dbReference type="AlphaFoldDB" id="A0A853DT19"/>
<gene>
    <name evidence="5" type="ORF">HNR14_004053</name>
</gene>
<evidence type="ECO:0000256" key="2">
    <source>
        <dbReference type="PIRSR" id="PIRSR605511-1"/>
    </source>
</evidence>
<feature type="binding site" evidence="3">
    <location>
        <position position="149"/>
    </location>
    <ligand>
        <name>a divalent metal cation</name>
        <dbReference type="ChEBI" id="CHEBI:60240"/>
    </ligand>
</feature>
<sequence>MTHYRAHRATTETYELAEGPVWDAPRDRVLWVDILAGAVLTGRLDDGAIRVTGSRAFGEPVGAVLPAQDGRLAVVGRDRILLAGDDTVEAGPLVVPAGARSRTNDAAVDPAGRLLVGTHPLDDGTGPERLVQVDGERVRVLDDDLLLSNGLCWSPDGGTLYSVDTLATTVWARSYDVATGATGPRRAHLASRELVGGMPDGMCADTDGMLWIAFWGAGEVRRFDSSGAVVDTVSVDAPHTSSVAFAGPDLRTLVITTAREGLDAEQLADAPASGAMFTVEVAAQGLPQPEYRAA</sequence>
<feature type="binding site" evidence="3">
    <location>
        <position position="102"/>
    </location>
    <ligand>
        <name>substrate</name>
    </ligand>
</feature>
<feature type="binding site" evidence="3">
    <location>
        <position position="122"/>
    </location>
    <ligand>
        <name>substrate</name>
    </ligand>
</feature>
<organism evidence="5 6">
    <name type="scientific">Leifsonia naganoensis</name>
    <dbReference type="NCBI Taxonomy" id="150025"/>
    <lineage>
        <taxon>Bacteria</taxon>
        <taxon>Bacillati</taxon>
        <taxon>Actinomycetota</taxon>
        <taxon>Actinomycetes</taxon>
        <taxon>Micrococcales</taxon>
        <taxon>Microbacteriaceae</taxon>
        <taxon>Leifsonia</taxon>
    </lineage>
</organism>
<dbReference type="EMBL" id="JACCHJ010000001">
    <property type="protein sequence ID" value="NYK12172.1"/>
    <property type="molecule type" value="Genomic_DNA"/>
</dbReference>
<feature type="active site" description="Proton donor/acceptor" evidence="2">
    <location>
        <position position="200"/>
    </location>
</feature>
<keyword evidence="6" id="KW-1185">Reference proteome</keyword>
<dbReference type="GO" id="GO:0019853">
    <property type="term" value="P:L-ascorbic acid biosynthetic process"/>
    <property type="evidence" value="ECO:0007669"/>
    <property type="project" value="TreeGrafter"/>
</dbReference>
<feature type="binding site" evidence="3">
    <location>
        <position position="104"/>
    </location>
    <ligand>
        <name>substrate</name>
    </ligand>
</feature>
<dbReference type="InterPro" id="IPR005511">
    <property type="entry name" value="SMP-30"/>
</dbReference>
<dbReference type="PANTHER" id="PTHR10907:SF47">
    <property type="entry name" value="REGUCALCIN"/>
    <property type="match status" value="1"/>
</dbReference>
<dbReference type="Proteomes" id="UP000521075">
    <property type="component" value="Unassembled WGS sequence"/>
</dbReference>
<comment type="caution">
    <text evidence="5">The sequence shown here is derived from an EMBL/GenBank/DDBJ whole genome shotgun (WGS) entry which is preliminary data.</text>
</comment>